<sequence>MHRRSLFSRIERRQMEDYNRLYFNMSQIDEEDSQMASLDAAEASHSSAVATPQSHAVDKADCSVYGALGTPKTTTAFQLDLSETPEQPATPCSITTSAKEAKENTPIAGLKTPKSAATAKLNISSASDRVQTPKSVATAKLDVSSTPSQMGTPKSAHTHTPRTIACPPKKYFYNPAEHLGIFMFVFRLESMFDATSMDDIQVDASQVHTALAGSSSTAQVVATQAVSAAQFDVAPAKDTSVDDANIEDILVDDHPADQNTLGDVHASVTSDGAARSLLSSASPTIKYAEKSVETTPKPVVVEKKEDDYEARLKIMEDIHLEQQFVLLEQIAQADCKFAEKDAEIAQVRQKLELTDSSARELLAKIDFLEKQNADFLQEHTLLMVSKETAEQKIAELEERSTTEVEKQFAMLEQIAQAEVKNDEKDVELAEIRQKLEVADSSSQELIVRIESLEKQNSIMAEENALLESSKESADKKVADLEERFTSEVVKQSALLEQIALLEARERDMGAEMAELRQKLEVAGSNSQELLSKIALLEKQTTQLEAINQEKEAELASARQELEAAGSSIQVLLAKTDSLEKQNLQILQENVDLLKACQERTEQKITDLEVRMRTETEKQQASLQQIALYEVKERDREVEMAEIRQKIEVADFNAQGLLGKIAKLKERSKAESEEFDEIENNLRKENFQLKRDIVRYKCELKIITVEEASKELGCDLTKII</sequence>
<feature type="compositionally biased region" description="Polar residues" evidence="2">
    <location>
        <begin position="143"/>
        <end position="152"/>
    </location>
</feature>
<evidence type="ECO:0000256" key="2">
    <source>
        <dbReference type="SAM" id="MobiDB-lite"/>
    </source>
</evidence>
<proteinExistence type="predicted"/>
<feature type="coiled-coil region" evidence="1">
    <location>
        <begin position="351"/>
        <end position="617"/>
    </location>
</feature>
<evidence type="ECO:0000256" key="1">
    <source>
        <dbReference type="SAM" id="Coils"/>
    </source>
</evidence>
<evidence type="ECO:0000313" key="3">
    <source>
        <dbReference type="Proteomes" id="UP000887574"/>
    </source>
</evidence>
<reference evidence="4" key="1">
    <citation type="submission" date="2022-11" db="UniProtKB">
        <authorList>
            <consortium name="WormBaseParasite"/>
        </authorList>
    </citation>
    <scope>IDENTIFICATION</scope>
</reference>
<dbReference type="AlphaFoldDB" id="A0A915DIZ9"/>
<dbReference type="Proteomes" id="UP000887574">
    <property type="component" value="Unplaced"/>
</dbReference>
<dbReference type="WBParaSite" id="jg20543">
    <property type="protein sequence ID" value="jg20543"/>
    <property type="gene ID" value="jg20543"/>
</dbReference>
<name>A0A915DIZ9_9BILA</name>
<keyword evidence="3" id="KW-1185">Reference proteome</keyword>
<organism evidence="3 4">
    <name type="scientific">Ditylenchus dipsaci</name>
    <dbReference type="NCBI Taxonomy" id="166011"/>
    <lineage>
        <taxon>Eukaryota</taxon>
        <taxon>Metazoa</taxon>
        <taxon>Ecdysozoa</taxon>
        <taxon>Nematoda</taxon>
        <taxon>Chromadorea</taxon>
        <taxon>Rhabditida</taxon>
        <taxon>Tylenchina</taxon>
        <taxon>Tylenchomorpha</taxon>
        <taxon>Sphaerularioidea</taxon>
        <taxon>Anguinidae</taxon>
        <taxon>Anguininae</taxon>
        <taxon>Ditylenchus</taxon>
    </lineage>
</organism>
<evidence type="ECO:0000313" key="4">
    <source>
        <dbReference type="WBParaSite" id="jg20543"/>
    </source>
</evidence>
<keyword evidence="1" id="KW-0175">Coiled coil</keyword>
<feature type="region of interest" description="Disordered" evidence="2">
    <location>
        <begin position="142"/>
        <end position="161"/>
    </location>
</feature>
<protein>
    <submittedName>
        <fullName evidence="4">Uncharacterized protein</fullName>
    </submittedName>
</protein>
<accession>A0A915DIZ9</accession>